<evidence type="ECO:0000256" key="1">
    <source>
        <dbReference type="SAM" id="Coils"/>
    </source>
</evidence>
<dbReference type="Proteomes" id="UP001642409">
    <property type="component" value="Unassembled WGS sequence"/>
</dbReference>
<gene>
    <name evidence="4" type="ORF">HINF_LOCUS48278</name>
    <name evidence="3" type="ORF">HINF_LOCUS7382</name>
</gene>
<comment type="caution">
    <text evidence="3">The sequence shown here is derived from an EMBL/GenBank/DDBJ whole genome shotgun (WGS) entry which is preliminary data.</text>
</comment>
<dbReference type="EMBL" id="CATOUU010000184">
    <property type="protein sequence ID" value="CAI9919737.1"/>
    <property type="molecule type" value="Genomic_DNA"/>
</dbReference>
<feature type="coiled-coil region" evidence="1">
    <location>
        <begin position="238"/>
        <end position="275"/>
    </location>
</feature>
<organism evidence="3">
    <name type="scientific">Hexamita inflata</name>
    <dbReference type="NCBI Taxonomy" id="28002"/>
    <lineage>
        <taxon>Eukaryota</taxon>
        <taxon>Metamonada</taxon>
        <taxon>Diplomonadida</taxon>
        <taxon>Hexamitidae</taxon>
        <taxon>Hexamitinae</taxon>
        <taxon>Hexamita</taxon>
    </lineage>
</organism>
<reference evidence="4 5" key="2">
    <citation type="submission" date="2024-07" db="EMBL/GenBank/DDBJ databases">
        <authorList>
            <person name="Akdeniz Z."/>
        </authorList>
    </citation>
    <scope>NUCLEOTIDE SEQUENCE [LARGE SCALE GENOMIC DNA]</scope>
</reference>
<accession>A0AA86TM08</accession>
<protein>
    <submittedName>
        <fullName evidence="4">Hypothetical_protein</fullName>
    </submittedName>
</protein>
<keyword evidence="5" id="KW-1185">Reference proteome</keyword>
<sequence>MSFAKTADYNILKQIKERTIWPELQKSQKPKQITPQTKNSQIRAKTPTEGDVTLKRSGFGYELNFTQSLEELKLTTTIRSKSRNIIRRSLISEKLTPLARQPIDITELSSVSQYKKEVKTPVYVSRNVEIVPFKPVLNIRKVPEKESVQLLEQYKEEAMREAAAFLDDFKPIIEHQESLHNPDIQQFYIRRQLEQEKITMSREAQSCFEIAEVINFIDKQARQITLKHVHRQYQTVDMNYLKAQLKEQQLLTEQLERQQEEINAEVQQKQQQMSQPLVTNIIKNTPIQHNIQPSASFEPVNLTEVEQKLNVLVQKLLKTQQQAVDLDPFQRFQPLNLNKIQQQTAQMQKTMKNPLMEQFAIVSEIDELVNQTIHKCPSSKNKMETAKQDIQILIFDPDKDKQIINQIKNKYAQEANERIAELEEVAQTHENQEELKTIQQMLEIEKKFAALNMQCTEFQQLVDVQNQLVQEKAKMI</sequence>
<proteinExistence type="predicted"/>
<evidence type="ECO:0000313" key="5">
    <source>
        <dbReference type="Proteomes" id="UP001642409"/>
    </source>
</evidence>
<feature type="region of interest" description="Disordered" evidence="2">
    <location>
        <begin position="26"/>
        <end position="49"/>
    </location>
</feature>
<dbReference type="AlphaFoldDB" id="A0AA86TM08"/>
<feature type="compositionally biased region" description="Polar residues" evidence="2">
    <location>
        <begin position="26"/>
        <end position="43"/>
    </location>
</feature>
<name>A0AA86TM08_9EUKA</name>
<evidence type="ECO:0000313" key="4">
    <source>
        <dbReference type="EMBL" id="CAL6058456.1"/>
    </source>
</evidence>
<feature type="coiled-coil region" evidence="1">
    <location>
        <begin position="405"/>
        <end position="432"/>
    </location>
</feature>
<dbReference type="EMBL" id="CAXDID020000221">
    <property type="protein sequence ID" value="CAL6058456.1"/>
    <property type="molecule type" value="Genomic_DNA"/>
</dbReference>
<evidence type="ECO:0000256" key="2">
    <source>
        <dbReference type="SAM" id="MobiDB-lite"/>
    </source>
</evidence>
<keyword evidence="1" id="KW-0175">Coiled coil</keyword>
<reference evidence="3" key="1">
    <citation type="submission" date="2023-06" db="EMBL/GenBank/DDBJ databases">
        <authorList>
            <person name="Kurt Z."/>
        </authorList>
    </citation>
    <scope>NUCLEOTIDE SEQUENCE</scope>
</reference>
<evidence type="ECO:0000313" key="3">
    <source>
        <dbReference type="EMBL" id="CAI9919737.1"/>
    </source>
</evidence>